<dbReference type="Gene3D" id="2.60.120.330">
    <property type="entry name" value="B-lactam Antibiotic, Isopenicillin N Synthase, Chain"/>
    <property type="match status" value="1"/>
</dbReference>
<dbReference type="eggNOG" id="COG3555">
    <property type="taxonomic scope" value="Bacteria"/>
</dbReference>
<sequence>MATIRDVHQAAQSGWKVPFTGKTLFQIGKDMRPAIDRFIMRHSLLPDQPVFDRSTFPWMEMLENNWEVIRDEALRLRGDDIPSLKDLSPEHGRIAADHRWKSFFLEGYGYQRLENCACAPLTTGLLLQIPHRVTATFSVLEAGGRIPRHYGMTKGMLTYHLPLRVPKDRENCCIQIEGKDRRIVWSWEDGKSLLFDDMYFHEVWNNTDEDRYILLIQVERPCTGPARLLQKVFLFVVRHTRFVQRIRKKLDEMHRQKKPV</sequence>
<comment type="similarity">
    <text evidence="1">Belongs to the aspartyl/asparaginyl beta-hydroxylase family.</text>
</comment>
<dbReference type="PANTHER" id="PTHR46332">
    <property type="entry name" value="ASPARTATE BETA-HYDROXYLASE DOMAIN-CONTAINING PROTEIN 2"/>
    <property type="match status" value="1"/>
</dbReference>
<dbReference type="PATRIC" id="fig|1088869.3.peg.1773"/>
<proteinExistence type="inferred from homology"/>
<dbReference type="InterPro" id="IPR007803">
    <property type="entry name" value="Asp/Arg/Pro-Hydrxlase"/>
</dbReference>
<keyword evidence="6" id="KW-1185">Reference proteome</keyword>
<dbReference type="AlphaFoldDB" id="G6XK49"/>
<evidence type="ECO:0000313" key="5">
    <source>
        <dbReference type="EMBL" id="EHH68011.1"/>
    </source>
</evidence>
<organism evidence="5 6">
    <name type="scientific">Gluconobacter morbifer G707</name>
    <dbReference type="NCBI Taxonomy" id="1088869"/>
    <lineage>
        <taxon>Bacteria</taxon>
        <taxon>Pseudomonadati</taxon>
        <taxon>Pseudomonadota</taxon>
        <taxon>Alphaproteobacteria</taxon>
        <taxon>Acetobacterales</taxon>
        <taxon>Acetobacteraceae</taxon>
        <taxon>Gluconobacter</taxon>
    </lineage>
</organism>
<accession>G6XK49</accession>
<dbReference type="InterPro" id="IPR027443">
    <property type="entry name" value="IPNS-like_sf"/>
</dbReference>
<gene>
    <name evidence="5" type="ORF">GMO_17780</name>
</gene>
<feature type="domain" description="Aspartyl/asparaginy/proline hydroxylase" evidence="4">
    <location>
        <begin position="63"/>
        <end position="221"/>
    </location>
</feature>
<name>G6XK49_9PROT</name>
<keyword evidence="2" id="KW-0223">Dioxygenase</keyword>
<protein>
    <recommendedName>
        <fullName evidence="4">Aspartyl/asparaginy/proline hydroxylase domain-containing protein</fullName>
    </recommendedName>
</protein>
<dbReference type="GO" id="GO:0051213">
    <property type="term" value="F:dioxygenase activity"/>
    <property type="evidence" value="ECO:0007669"/>
    <property type="project" value="UniProtKB-KW"/>
</dbReference>
<reference evidence="5 6" key="1">
    <citation type="submission" date="2011-10" db="EMBL/GenBank/DDBJ databases">
        <title>Genome sequence of Gluconobacter morbifer G707, isolated from Drosophila gut.</title>
        <authorList>
            <person name="Lee W.-J."/>
            <person name="Kim E.-K."/>
        </authorList>
    </citation>
    <scope>NUCLEOTIDE SEQUENCE [LARGE SCALE GENOMIC DNA]</scope>
    <source>
        <strain evidence="5 6">G707</strain>
    </source>
</reference>
<dbReference type="RefSeq" id="WP_008851925.1">
    <property type="nucleotide sequence ID" value="NZ_AGQV01000005.1"/>
</dbReference>
<dbReference type="Pfam" id="PF05118">
    <property type="entry name" value="Asp_Arg_Hydrox"/>
    <property type="match status" value="1"/>
</dbReference>
<evidence type="ECO:0000256" key="2">
    <source>
        <dbReference type="ARBA" id="ARBA00022964"/>
    </source>
</evidence>
<dbReference type="InterPro" id="IPR051821">
    <property type="entry name" value="Asp/Asn_beta-hydroxylase"/>
</dbReference>
<evidence type="ECO:0000256" key="3">
    <source>
        <dbReference type="ARBA" id="ARBA00023002"/>
    </source>
</evidence>
<evidence type="ECO:0000256" key="1">
    <source>
        <dbReference type="ARBA" id="ARBA00007730"/>
    </source>
</evidence>
<evidence type="ECO:0000313" key="6">
    <source>
        <dbReference type="Proteomes" id="UP000004949"/>
    </source>
</evidence>
<comment type="caution">
    <text evidence="5">The sequence shown here is derived from an EMBL/GenBank/DDBJ whole genome shotgun (WGS) entry which is preliminary data.</text>
</comment>
<dbReference type="PANTHER" id="PTHR46332:SF5">
    <property type="entry name" value="ASPARTATE BETA-HYDROXYLASE DOMAIN CONTAINING 2"/>
    <property type="match status" value="1"/>
</dbReference>
<dbReference type="STRING" id="1088869.GMO_17780"/>
<dbReference type="EMBL" id="AGQV01000005">
    <property type="protein sequence ID" value="EHH68011.1"/>
    <property type="molecule type" value="Genomic_DNA"/>
</dbReference>
<dbReference type="Proteomes" id="UP000004949">
    <property type="component" value="Unassembled WGS sequence"/>
</dbReference>
<keyword evidence="3" id="KW-0560">Oxidoreductase</keyword>
<dbReference type="SUPFAM" id="SSF51197">
    <property type="entry name" value="Clavaminate synthase-like"/>
    <property type="match status" value="1"/>
</dbReference>
<evidence type="ECO:0000259" key="4">
    <source>
        <dbReference type="Pfam" id="PF05118"/>
    </source>
</evidence>
<dbReference type="OrthoDB" id="21665at2"/>